<dbReference type="PROSITE" id="PS50279">
    <property type="entry name" value="BPTI_KUNITZ_2"/>
    <property type="match status" value="1"/>
</dbReference>
<feature type="domain" description="BPTI/Kunitz inhibitor" evidence="2">
    <location>
        <begin position="27"/>
        <end position="84"/>
    </location>
</feature>
<dbReference type="InterPro" id="IPR036880">
    <property type="entry name" value="Kunitz_BPTI_sf"/>
</dbReference>
<evidence type="ECO:0000256" key="1">
    <source>
        <dbReference type="SAM" id="SignalP"/>
    </source>
</evidence>
<proteinExistence type="predicted"/>
<dbReference type="EMBL" id="CVRI01000059">
    <property type="protein sequence ID" value="CRL03010.1"/>
    <property type="molecule type" value="Genomic_DNA"/>
</dbReference>
<reference evidence="3 4" key="1">
    <citation type="submission" date="2015-04" db="EMBL/GenBank/DDBJ databases">
        <authorList>
            <person name="Syromyatnikov M.Y."/>
            <person name="Popov V.N."/>
        </authorList>
    </citation>
    <scope>NUCLEOTIDE SEQUENCE [LARGE SCALE GENOMIC DNA]</scope>
</reference>
<protein>
    <submittedName>
        <fullName evidence="3">CLUMA_CG016412, isoform A</fullName>
    </submittedName>
</protein>
<dbReference type="Pfam" id="PF00014">
    <property type="entry name" value="Kunitz_BPTI"/>
    <property type="match status" value="1"/>
</dbReference>
<dbReference type="InterPro" id="IPR002223">
    <property type="entry name" value="Kunitz_BPTI"/>
</dbReference>
<keyword evidence="4" id="KW-1185">Reference proteome</keyword>
<name>A0A1J1ITF7_9DIPT</name>
<dbReference type="Proteomes" id="UP000183832">
    <property type="component" value="Unassembled WGS sequence"/>
</dbReference>
<dbReference type="OrthoDB" id="4473401at2759"/>
<feature type="signal peptide" evidence="1">
    <location>
        <begin position="1"/>
        <end position="19"/>
    </location>
</feature>
<feature type="chain" id="PRO_5012814294" evidence="1">
    <location>
        <begin position="20"/>
        <end position="95"/>
    </location>
</feature>
<dbReference type="SMART" id="SM00131">
    <property type="entry name" value="KU"/>
    <property type="match status" value="1"/>
</dbReference>
<evidence type="ECO:0000259" key="2">
    <source>
        <dbReference type="PROSITE" id="PS50279"/>
    </source>
</evidence>
<dbReference type="AlphaFoldDB" id="A0A1J1ITF7"/>
<dbReference type="SUPFAM" id="SSF57362">
    <property type="entry name" value="BPTI-like"/>
    <property type="match status" value="1"/>
</dbReference>
<accession>A0A1J1ITF7</accession>
<evidence type="ECO:0000313" key="3">
    <source>
        <dbReference type="EMBL" id="CRL03010.1"/>
    </source>
</evidence>
<evidence type="ECO:0000313" key="4">
    <source>
        <dbReference type="Proteomes" id="UP000183832"/>
    </source>
</evidence>
<dbReference type="GO" id="GO:0004867">
    <property type="term" value="F:serine-type endopeptidase inhibitor activity"/>
    <property type="evidence" value="ECO:0007669"/>
    <property type="project" value="InterPro"/>
</dbReference>
<organism evidence="3 4">
    <name type="scientific">Clunio marinus</name>
    <dbReference type="NCBI Taxonomy" id="568069"/>
    <lineage>
        <taxon>Eukaryota</taxon>
        <taxon>Metazoa</taxon>
        <taxon>Ecdysozoa</taxon>
        <taxon>Arthropoda</taxon>
        <taxon>Hexapoda</taxon>
        <taxon>Insecta</taxon>
        <taxon>Pterygota</taxon>
        <taxon>Neoptera</taxon>
        <taxon>Endopterygota</taxon>
        <taxon>Diptera</taxon>
        <taxon>Nematocera</taxon>
        <taxon>Chironomoidea</taxon>
        <taxon>Chironomidae</taxon>
        <taxon>Clunio</taxon>
    </lineage>
</organism>
<keyword evidence="1" id="KW-0732">Signal</keyword>
<dbReference type="Gene3D" id="4.10.410.10">
    <property type="entry name" value="Pancreatic trypsin inhibitor Kunitz domain"/>
    <property type="match status" value="1"/>
</dbReference>
<sequence length="95" mass="10247">MKFYIVLFFMSALIASINCGSDPYSNCDILPDVGFPCADSTGPSDPTVYYFYDFVTGFCEVLNYLGCGGNENIFPSSLACETHCIVQGDARPSAA</sequence>
<dbReference type="CDD" id="cd00109">
    <property type="entry name" value="Kunitz-type"/>
    <property type="match status" value="1"/>
</dbReference>
<gene>
    <name evidence="3" type="ORF">CLUMA_CG016412</name>
</gene>